<dbReference type="OrthoDB" id="9803627at2"/>
<accession>A0A1H9D0A1</accession>
<feature type="domain" description="Polysaccharide pyruvyl transferase" evidence="1">
    <location>
        <begin position="99"/>
        <end position="210"/>
    </location>
</feature>
<dbReference type="InterPro" id="IPR007345">
    <property type="entry name" value="Polysacch_pyruvyl_Trfase"/>
</dbReference>
<dbReference type="GO" id="GO:0016740">
    <property type="term" value="F:transferase activity"/>
    <property type="evidence" value="ECO:0007669"/>
    <property type="project" value="UniProtKB-KW"/>
</dbReference>
<dbReference type="EMBL" id="FOFX01000018">
    <property type="protein sequence ID" value="SEQ06821.1"/>
    <property type="molecule type" value="Genomic_DNA"/>
</dbReference>
<gene>
    <name evidence="2" type="ORF">SAMN05421510_101820</name>
</gene>
<organism evidence="2 3">
    <name type="scientific">Nitrosomonas ureae</name>
    <dbReference type="NCBI Taxonomy" id="44577"/>
    <lineage>
        <taxon>Bacteria</taxon>
        <taxon>Pseudomonadati</taxon>
        <taxon>Pseudomonadota</taxon>
        <taxon>Betaproteobacteria</taxon>
        <taxon>Nitrosomonadales</taxon>
        <taxon>Nitrosomonadaceae</taxon>
        <taxon>Nitrosomonas</taxon>
    </lineage>
</organism>
<evidence type="ECO:0000313" key="3">
    <source>
        <dbReference type="Proteomes" id="UP000181998"/>
    </source>
</evidence>
<reference evidence="2 3" key="1">
    <citation type="submission" date="2016-10" db="EMBL/GenBank/DDBJ databases">
        <authorList>
            <person name="de Groot N.N."/>
        </authorList>
    </citation>
    <scope>NUCLEOTIDE SEQUENCE [LARGE SCALE GENOMIC DNA]</scope>
    <source>
        <strain evidence="2 3">Nm9</strain>
    </source>
</reference>
<proteinExistence type="predicted"/>
<name>A0A1H9D0A1_9PROT</name>
<evidence type="ECO:0000313" key="2">
    <source>
        <dbReference type="EMBL" id="SEQ06821.1"/>
    </source>
</evidence>
<dbReference type="Proteomes" id="UP000181998">
    <property type="component" value="Unassembled WGS sequence"/>
</dbReference>
<keyword evidence="2" id="KW-0808">Transferase</keyword>
<dbReference type="AlphaFoldDB" id="A0A1H9D0A1"/>
<sequence length="281" mass="31479">MNTNANALGAISKQQVSRSIKLKYFQEKPNVGDHFSLVLASHYFSSNIIVSSDDQPLTQENLLLVGSIVEWADAMSYICGSGLMFSESKLKTQPKSINCVRGPLTEFFMRRQGIKFTKPVLFGDPAVLAPKIFPRNQAPCTQIGIIPHYVDEEVPWIMDCHKKGLSVIDILSPLDEFFDKIQQCEIVLSSSLHGIIFAHAYMKPALWIELSDHVGGNGFKFFDYYLSIGVSPEKVTRIRVRDNIDPYEIAKFATEGNHTDLISSVETAIYQTNCQLNEAIP</sequence>
<dbReference type="RefSeq" id="WP_074720703.1">
    <property type="nucleotide sequence ID" value="NZ_FOFX01000018.1"/>
</dbReference>
<protein>
    <submittedName>
        <fullName evidence="2">Pyruvyltransferase</fullName>
    </submittedName>
</protein>
<dbReference type="Pfam" id="PF04230">
    <property type="entry name" value="PS_pyruv_trans"/>
    <property type="match status" value="1"/>
</dbReference>
<evidence type="ECO:0000259" key="1">
    <source>
        <dbReference type="Pfam" id="PF04230"/>
    </source>
</evidence>